<reference evidence="1" key="1">
    <citation type="journal article" date="2015" name="Nature">
        <title>Complex archaea that bridge the gap between prokaryotes and eukaryotes.</title>
        <authorList>
            <person name="Spang A."/>
            <person name="Saw J.H."/>
            <person name="Jorgensen S.L."/>
            <person name="Zaremba-Niedzwiedzka K."/>
            <person name="Martijn J."/>
            <person name="Lind A.E."/>
            <person name="van Eijk R."/>
            <person name="Schleper C."/>
            <person name="Guy L."/>
            <person name="Ettema T.J."/>
        </authorList>
    </citation>
    <scope>NUCLEOTIDE SEQUENCE</scope>
</reference>
<name>A0A0F8ZFF1_9ZZZZ</name>
<accession>A0A0F8ZFF1</accession>
<dbReference type="AlphaFoldDB" id="A0A0F8ZFF1"/>
<protein>
    <submittedName>
        <fullName evidence="1">Uncharacterized protein</fullName>
    </submittedName>
</protein>
<dbReference type="EMBL" id="LAZR01063820">
    <property type="protein sequence ID" value="KKK58746.1"/>
    <property type="molecule type" value="Genomic_DNA"/>
</dbReference>
<comment type="caution">
    <text evidence="1">The sequence shown here is derived from an EMBL/GenBank/DDBJ whole genome shotgun (WGS) entry which is preliminary data.</text>
</comment>
<proteinExistence type="predicted"/>
<sequence>LNGNIYLSEPNNDDNIDAIENYGKAIMRAVKDFRKDNK</sequence>
<organism evidence="1">
    <name type="scientific">marine sediment metagenome</name>
    <dbReference type="NCBI Taxonomy" id="412755"/>
    <lineage>
        <taxon>unclassified sequences</taxon>
        <taxon>metagenomes</taxon>
        <taxon>ecological metagenomes</taxon>
    </lineage>
</organism>
<evidence type="ECO:0000313" key="1">
    <source>
        <dbReference type="EMBL" id="KKK58746.1"/>
    </source>
</evidence>
<gene>
    <name evidence="1" type="ORF">LCGC14_3041340</name>
</gene>
<feature type="non-terminal residue" evidence="1">
    <location>
        <position position="1"/>
    </location>
</feature>